<reference evidence="2" key="2">
    <citation type="submission" date="2018-05" db="EMBL/GenBank/DDBJ databases">
        <authorList>
            <person name="Moura L."/>
            <person name="Setubal J.C."/>
        </authorList>
    </citation>
    <scope>NUCLEOTIDE SEQUENCE</scope>
    <source>
        <strain evidence="2">ZC4RG45</strain>
    </source>
</reference>
<dbReference type="STRING" id="1111738.GCA_000427905_03382"/>
<gene>
    <name evidence="2" type="ORF">DIU77_013630</name>
    <name evidence="3" type="ORF">DIU77_17180</name>
</gene>
<dbReference type="InterPro" id="IPR000073">
    <property type="entry name" value="AB_hydrolase_1"/>
</dbReference>
<dbReference type="PANTHER" id="PTHR43798:SF33">
    <property type="entry name" value="HYDROLASE, PUTATIVE (AFU_ORTHOLOGUE AFUA_2G14860)-RELATED"/>
    <property type="match status" value="1"/>
</dbReference>
<reference evidence="2 4" key="3">
    <citation type="journal article" date="2021" name="BMC Genomics">
        <title>Genome-resolved metagenome and metatranscriptome analyses of thermophilic composting reveal key bacterial players and their metabolic interactions.</title>
        <authorList>
            <person name="Braga L.P.P."/>
            <person name="Pereira R.V."/>
            <person name="Martins L.F."/>
            <person name="Moura L.M.S."/>
            <person name="Sanchez F.B."/>
            <person name="Patane J.S.L."/>
            <person name="da Silva A.M."/>
            <person name="Setubal J.C."/>
        </authorList>
    </citation>
    <scope>NUCLEOTIDE SEQUENCE [LARGE SCALE GENOMIC DNA]</scope>
    <source>
        <strain evidence="2">ZC4RG45</strain>
    </source>
</reference>
<evidence type="ECO:0000313" key="4">
    <source>
        <dbReference type="Proteomes" id="UP000249324"/>
    </source>
</evidence>
<reference evidence="2" key="4">
    <citation type="submission" date="2023-08" db="EMBL/GenBank/DDBJ databases">
        <authorList>
            <person name="Guima S.E.S."/>
            <person name="Martins L.F."/>
            <person name="Silva A.M."/>
            <person name="Setubal J.C."/>
        </authorList>
    </citation>
    <scope>NUCLEOTIDE SEQUENCE</scope>
    <source>
        <strain evidence="2">ZC4RG45</strain>
    </source>
</reference>
<dbReference type="GO" id="GO:0016020">
    <property type="term" value="C:membrane"/>
    <property type="evidence" value="ECO:0007669"/>
    <property type="project" value="TreeGrafter"/>
</dbReference>
<dbReference type="Gene3D" id="3.40.50.1820">
    <property type="entry name" value="alpha/beta hydrolase"/>
    <property type="match status" value="1"/>
</dbReference>
<reference evidence="3" key="1">
    <citation type="submission" date="2018-05" db="EMBL/GenBank/DDBJ databases">
        <authorList>
            <person name="Lanie J.A."/>
            <person name="Ng W.-L."/>
            <person name="Kazmierczak K.M."/>
            <person name="Andrzejewski T.M."/>
            <person name="Davidsen T.M."/>
            <person name="Wayne K.J."/>
            <person name="Tettelin H."/>
            <person name="Glass J.I."/>
            <person name="Rusch D."/>
            <person name="Podicherti R."/>
            <person name="Tsui H.-C.T."/>
            <person name="Winkler M.E."/>
        </authorList>
    </citation>
    <scope>NUCLEOTIDE SEQUENCE</scope>
    <source>
        <strain evidence="3">ZC4RG45</strain>
    </source>
</reference>
<dbReference type="EMBL" id="QGUI01000796">
    <property type="protein sequence ID" value="PZM91072.1"/>
    <property type="molecule type" value="Genomic_DNA"/>
</dbReference>
<dbReference type="InterPro" id="IPR050266">
    <property type="entry name" value="AB_hydrolase_sf"/>
</dbReference>
<organism evidence="3">
    <name type="scientific">Thermocrispum agreste</name>
    <dbReference type="NCBI Taxonomy" id="37925"/>
    <lineage>
        <taxon>Bacteria</taxon>
        <taxon>Bacillati</taxon>
        <taxon>Actinomycetota</taxon>
        <taxon>Actinomycetes</taxon>
        <taxon>Pseudonocardiales</taxon>
        <taxon>Pseudonocardiaceae</taxon>
        <taxon>Thermocrispum</taxon>
    </lineage>
</organism>
<name>A0A2W4IWC3_9PSEU</name>
<accession>A0A2W4IWC3</accession>
<proteinExistence type="predicted"/>
<dbReference type="EMBL" id="QGUI02000189">
    <property type="protein sequence ID" value="MFO7193278.1"/>
    <property type="molecule type" value="Genomic_DNA"/>
</dbReference>
<dbReference type="AlphaFoldDB" id="A0A2W4IWC3"/>
<dbReference type="SUPFAM" id="SSF53474">
    <property type="entry name" value="alpha/beta-Hydrolases"/>
    <property type="match status" value="1"/>
</dbReference>
<sequence length="301" mass="32757">MIDELTVPGTPELVVADFGGRPDGPAVVLLHGFGGNCLHWAGFAPLLTDRCRVFAMDLRGHGRSGDGAWRWDALVGDVRRVVEHLGLPRPVVVGHSLGGFVATMWAEQHPECRALVNLDGLRPVETGLPNYVGGDPEVIRRQRAELSAVFAAREKAEAGAVDDDRYASLREQYRQLGGDAAVAELARNVVEHDGSRYVRPAAEIVRAFRVQLRELDIFPVLAAVKSPALVCTATRPMPGAERFADLLDAHRRGVDRDLAAARQANPGLRVKHVPASHNMIYERPRAIAALIRDFLGETGAE</sequence>
<keyword evidence="3" id="KW-0378">Hydrolase</keyword>
<dbReference type="Pfam" id="PF00561">
    <property type="entry name" value="Abhydrolase_1"/>
    <property type="match status" value="1"/>
</dbReference>
<evidence type="ECO:0000313" key="2">
    <source>
        <dbReference type="EMBL" id="MFO7193278.1"/>
    </source>
</evidence>
<evidence type="ECO:0000313" key="3">
    <source>
        <dbReference type="EMBL" id="PZM91072.1"/>
    </source>
</evidence>
<protein>
    <submittedName>
        <fullName evidence="3">Alpha/beta hydrolase</fullName>
    </submittedName>
</protein>
<dbReference type="GO" id="GO:0016787">
    <property type="term" value="F:hydrolase activity"/>
    <property type="evidence" value="ECO:0007669"/>
    <property type="project" value="UniProtKB-KW"/>
</dbReference>
<dbReference type="Proteomes" id="UP000249324">
    <property type="component" value="Unassembled WGS sequence"/>
</dbReference>
<dbReference type="PANTHER" id="PTHR43798">
    <property type="entry name" value="MONOACYLGLYCEROL LIPASE"/>
    <property type="match status" value="1"/>
</dbReference>
<comment type="caution">
    <text evidence="3">The sequence shown here is derived from an EMBL/GenBank/DDBJ whole genome shotgun (WGS) entry which is preliminary data.</text>
</comment>
<dbReference type="InterPro" id="IPR029058">
    <property type="entry name" value="AB_hydrolase_fold"/>
</dbReference>
<evidence type="ECO:0000259" key="1">
    <source>
        <dbReference type="Pfam" id="PF00561"/>
    </source>
</evidence>
<feature type="domain" description="AB hydrolase-1" evidence="1">
    <location>
        <begin position="25"/>
        <end position="142"/>
    </location>
</feature>